<dbReference type="SUPFAM" id="SSF160527">
    <property type="entry name" value="V-type ATPase subunit E-like"/>
    <property type="match status" value="1"/>
</dbReference>
<dbReference type="GO" id="GO:0033178">
    <property type="term" value="C:proton-transporting two-sector ATPase complex, catalytic domain"/>
    <property type="evidence" value="ECO:0007669"/>
    <property type="project" value="InterPro"/>
</dbReference>
<evidence type="ECO:0000313" key="6">
    <source>
        <dbReference type="Proteomes" id="UP000886757"/>
    </source>
</evidence>
<name>A0A9D1ACR6_9FIRM</name>
<comment type="function">
    <text evidence="4">Produces ATP from ADP in the presence of a proton gradient across the membrane.</text>
</comment>
<dbReference type="GO" id="GO:0005524">
    <property type="term" value="F:ATP binding"/>
    <property type="evidence" value="ECO:0007669"/>
    <property type="project" value="UniProtKB-UniRule"/>
</dbReference>
<evidence type="ECO:0000256" key="3">
    <source>
        <dbReference type="ARBA" id="ARBA00023065"/>
    </source>
</evidence>
<evidence type="ECO:0000313" key="5">
    <source>
        <dbReference type="EMBL" id="HIR13868.1"/>
    </source>
</evidence>
<comment type="caution">
    <text evidence="5">The sequence shown here is derived from an EMBL/GenBank/DDBJ whole genome shotgun (WGS) entry which is preliminary data.</text>
</comment>
<organism evidence="5 6">
    <name type="scientific">Candidatus Choladousia intestinavium</name>
    <dbReference type="NCBI Taxonomy" id="2840727"/>
    <lineage>
        <taxon>Bacteria</taxon>
        <taxon>Bacillati</taxon>
        <taxon>Bacillota</taxon>
        <taxon>Clostridia</taxon>
        <taxon>Lachnospirales</taxon>
        <taxon>Lachnospiraceae</taxon>
        <taxon>Lachnospiraceae incertae sedis</taxon>
        <taxon>Candidatus Choladousia</taxon>
    </lineage>
</organism>
<dbReference type="Proteomes" id="UP000886757">
    <property type="component" value="Unassembled WGS sequence"/>
</dbReference>
<keyword evidence="2 4" id="KW-0813">Transport</keyword>
<dbReference type="InterPro" id="IPR038495">
    <property type="entry name" value="ATPase_E_C"/>
</dbReference>
<keyword evidence="4" id="KW-0375">Hydrogen ion transport</keyword>
<dbReference type="GO" id="GO:0042777">
    <property type="term" value="P:proton motive force-driven plasma membrane ATP synthesis"/>
    <property type="evidence" value="ECO:0007669"/>
    <property type="project" value="UniProtKB-UniRule"/>
</dbReference>
<reference evidence="5" key="2">
    <citation type="journal article" date="2021" name="PeerJ">
        <title>Extensive microbial diversity within the chicken gut microbiome revealed by metagenomics and culture.</title>
        <authorList>
            <person name="Gilroy R."/>
            <person name="Ravi A."/>
            <person name="Getino M."/>
            <person name="Pursley I."/>
            <person name="Horton D.L."/>
            <person name="Alikhan N.F."/>
            <person name="Baker D."/>
            <person name="Gharbi K."/>
            <person name="Hall N."/>
            <person name="Watson M."/>
            <person name="Adriaenssens E.M."/>
            <person name="Foster-Nyarko E."/>
            <person name="Jarju S."/>
            <person name="Secka A."/>
            <person name="Antonio M."/>
            <person name="Oren A."/>
            <person name="Chaudhuri R.R."/>
            <person name="La Ragione R."/>
            <person name="Hildebrand F."/>
            <person name="Pallen M.J."/>
        </authorList>
    </citation>
    <scope>NUCLEOTIDE SEQUENCE</scope>
    <source>
        <strain evidence="5">ChiSjej4B22-8148</strain>
    </source>
</reference>
<accession>A0A9D1ACR6</accession>
<dbReference type="HAMAP" id="MF_00311">
    <property type="entry name" value="ATP_synth_E_arch"/>
    <property type="match status" value="1"/>
</dbReference>
<dbReference type="EMBL" id="DVGK01000092">
    <property type="protein sequence ID" value="HIR13868.1"/>
    <property type="molecule type" value="Genomic_DNA"/>
</dbReference>
<evidence type="ECO:0000256" key="4">
    <source>
        <dbReference type="HAMAP-Rule" id="MF_00311"/>
    </source>
</evidence>
<comment type="similarity">
    <text evidence="1 4">Belongs to the V-ATPase E subunit family.</text>
</comment>
<gene>
    <name evidence="4" type="primary">atpE</name>
    <name evidence="5" type="ORF">IAB31_08095</name>
</gene>
<dbReference type="Pfam" id="PF01991">
    <property type="entry name" value="vATP-synt_E"/>
    <property type="match status" value="1"/>
</dbReference>
<dbReference type="GO" id="GO:0046961">
    <property type="term" value="F:proton-transporting ATPase activity, rotational mechanism"/>
    <property type="evidence" value="ECO:0007669"/>
    <property type="project" value="InterPro"/>
</dbReference>
<reference evidence="5" key="1">
    <citation type="submission" date="2020-10" db="EMBL/GenBank/DDBJ databases">
        <authorList>
            <person name="Gilroy R."/>
        </authorList>
    </citation>
    <scope>NUCLEOTIDE SEQUENCE</scope>
    <source>
        <strain evidence="5">ChiSjej4B22-8148</strain>
    </source>
</reference>
<dbReference type="GO" id="GO:0046933">
    <property type="term" value="F:proton-transporting ATP synthase activity, rotational mechanism"/>
    <property type="evidence" value="ECO:0007669"/>
    <property type="project" value="UniProtKB-UniRule"/>
</dbReference>
<evidence type="ECO:0000256" key="2">
    <source>
        <dbReference type="ARBA" id="ARBA00022448"/>
    </source>
</evidence>
<dbReference type="AlphaFoldDB" id="A0A9D1ACR6"/>
<dbReference type="InterPro" id="IPR002842">
    <property type="entry name" value="ATPase_V1_Esu"/>
</dbReference>
<sequence length="197" mass="21861">MAGLDKIISQIRKEAEDSASAAIAAARKEAEGIRAQAVLEAQAECQEIQKRSRQKVQDTLARGRSSADLKRRQGLLACKQRLIHEVLSEALKRLEALDGEEYFQTMEKLALKSALPGEGTVYFSQRDLKRLPAGFEKKLNEALKDKKAVLHISGTPREIDGGFILSYGGIEENCSFESLFHASREALQDTVQKILFS</sequence>
<keyword evidence="3 4" id="KW-0406">Ion transport</keyword>
<proteinExistence type="inferred from homology"/>
<keyword evidence="4" id="KW-0066">ATP synthesis</keyword>
<dbReference type="Gene3D" id="3.30.2320.30">
    <property type="entry name" value="ATP synthase, E subunit, C-terminal"/>
    <property type="match status" value="1"/>
</dbReference>
<evidence type="ECO:0000256" key="1">
    <source>
        <dbReference type="ARBA" id="ARBA00005901"/>
    </source>
</evidence>
<protein>
    <recommendedName>
        <fullName evidence="4">V-type proton ATPase subunit E</fullName>
    </recommendedName>
    <alternativeName>
        <fullName evidence="4">V-ATPase subunit E</fullName>
    </alternativeName>
</protein>